<keyword evidence="14" id="KW-0032">Aminotransferase</keyword>
<dbReference type="InterPro" id="IPR000192">
    <property type="entry name" value="Aminotrans_V_dom"/>
</dbReference>
<evidence type="ECO:0000313" key="14">
    <source>
        <dbReference type="EMBL" id="AII15408.1"/>
    </source>
</evidence>
<gene>
    <name evidence="14" type="primary">iscS</name>
    <name evidence="14" type="ORF">CIG1485E_1591</name>
</gene>
<comment type="similarity">
    <text evidence="3">Belongs to the class-V pyridoxal-phosphate-dependent aminotransferase family. NifS/IscS subfamily.</text>
</comment>
<evidence type="ECO:0000256" key="5">
    <source>
        <dbReference type="ARBA" id="ARBA00022679"/>
    </source>
</evidence>
<dbReference type="Gene3D" id="3.40.640.10">
    <property type="entry name" value="Type I PLP-dependent aspartate aminotransferase-like (Major domain)"/>
    <property type="match status" value="1"/>
</dbReference>
<dbReference type="InterPro" id="IPR020578">
    <property type="entry name" value="Aminotrans_V_PyrdxlP_BS"/>
</dbReference>
<protein>
    <recommendedName>
        <fullName evidence="4">cysteine desulfurase</fullName>
        <ecNumber evidence="4">2.8.1.7</ecNumber>
    </recommendedName>
</protein>
<evidence type="ECO:0000256" key="8">
    <source>
        <dbReference type="ARBA" id="ARBA00022898"/>
    </source>
</evidence>
<dbReference type="InterPro" id="IPR015422">
    <property type="entry name" value="PyrdxlP-dep_Trfase_small"/>
</dbReference>
<feature type="domain" description="Aminotransferase class V" evidence="13">
    <location>
        <begin position="3"/>
        <end position="366"/>
    </location>
</feature>
<keyword evidence="5 14" id="KW-0808">Transferase</keyword>
<proteinExistence type="inferred from homology"/>
<dbReference type="GO" id="GO:0031071">
    <property type="term" value="F:cysteine desulfurase activity"/>
    <property type="evidence" value="ECO:0007669"/>
    <property type="project" value="UniProtKB-EC"/>
</dbReference>
<dbReference type="GO" id="GO:0006534">
    <property type="term" value="P:cysteine metabolic process"/>
    <property type="evidence" value="ECO:0007669"/>
    <property type="project" value="InterPro"/>
</dbReference>
<dbReference type="OrthoDB" id="9808002at2"/>
<dbReference type="NCBIfam" id="TIGR03403">
    <property type="entry name" value="nifS_epsilon"/>
    <property type="match status" value="1"/>
</dbReference>
<dbReference type="SUPFAM" id="SSF53383">
    <property type="entry name" value="PLP-dependent transferases"/>
    <property type="match status" value="1"/>
</dbReference>
<dbReference type="EMBL" id="CP009043">
    <property type="protein sequence ID" value="AII15408.1"/>
    <property type="molecule type" value="Genomic_DNA"/>
</dbReference>
<evidence type="ECO:0000256" key="10">
    <source>
        <dbReference type="ARBA" id="ARBA00023014"/>
    </source>
</evidence>
<dbReference type="AlphaFoldDB" id="A0A076FCQ9"/>
<reference evidence="15" key="1">
    <citation type="journal article" date="2014" name="Genome Announc.">
        <title>Complete Genome Sequence of Campylobacter iguaniorum Strain 1485ET, Isolated from a Bearded Dragon (Pogona vitticeps).</title>
        <authorList>
            <person name="Gilbert M.J."/>
            <person name="Miller W.G."/>
            <person name="Yee E."/>
            <person name="Kik M."/>
            <person name="Wagenaar J.A."/>
            <person name="Duim B."/>
        </authorList>
    </citation>
    <scope>NUCLEOTIDE SEQUENCE [LARGE SCALE GENOMIC DNA]</scope>
    <source>
        <strain evidence="15">1485E</strain>
    </source>
</reference>
<accession>A0A076FCQ9</accession>
<keyword evidence="15" id="KW-1185">Reference proteome</keyword>
<dbReference type="InterPro" id="IPR018247">
    <property type="entry name" value="EF_Hand_1_Ca_BS"/>
</dbReference>
<keyword evidence="10" id="KW-0411">Iron-sulfur</keyword>
<evidence type="ECO:0000256" key="2">
    <source>
        <dbReference type="ARBA" id="ARBA00003120"/>
    </source>
</evidence>
<keyword evidence="7" id="KW-0479">Metal-binding</keyword>
<dbReference type="InterPro" id="IPR015424">
    <property type="entry name" value="PyrdxlP-dep_Trfase"/>
</dbReference>
<evidence type="ECO:0000256" key="3">
    <source>
        <dbReference type="ARBA" id="ARBA00006490"/>
    </source>
</evidence>
<dbReference type="Gene3D" id="3.90.1150.10">
    <property type="entry name" value="Aspartate Aminotransferase, domain 1"/>
    <property type="match status" value="1"/>
</dbReference>
<dbReference type="GO" id="GO:0051537">
    <property type="term" value="F:2 iron, 2 sulfur cluster binding"/>
    <property type="evidence" value="ECO:0007669"/>
    <property type="project" value="UniProtKB-KW"/>
</dbReference>
<evidence type="ECO:0000256" key="6">
    <source>
        <dbReference type="ARBA" id="ARBA00022714"/>
    </source>
</evidence>
<dbReference type="KEGG" id="caj:CIG1485E_1591"/>
<keyword evidence="8" id="KW-0663">Pyridoxal phosphate</keyword>
<dbReference type="PROSITE" id="PS00018">
    <property type="entry name" value="EF_HAND_1"/>
    <property type="match status" value="1"/>
</dbReference>
<evidence type="ECO:0000256" key="11">
    <source>
        <dbReference type="ARBA" id="ARBA00050776"/>
    </source>
</evidence>
<evidence type="ECO:0000256" key="7">
    <source>
        <dbReference type="ARBA" id="ARBA00022723"/>
    </source>
</evidence>
<dbReference type="FunFam" id="3.40.640.10:FF:000084">
    <property type="entry name" value="IscS-like cysteine desulfurase"/>
    <property type="match status" value="1"/>
</dbReference>
<evidence type="ECO:0000256" key="1">
    <source>
        <dbReference type="ARBA" id="ARBA00001933"/>
    </source>
</evidence>
<dbReference type="RefSeq" id="WP_038455256.1">
    <property type="nucleotide sequence ID" value="NZ_CP009043.1"/>
</dbReference>
<dbReference type="PIRSF" id="PIRSF005572">
    <property type="entry name" value="NifS"/>
    <property type="match status" value="1"/>
</dbReference>
<dbReference type="HOGENOM" id="CLU_003433_0_0_7"/>
<dbReference type="InterPro" id="IPR016454">
    <property type="entry name" value="Cysteine_dSase"/>
</dbReference>
<dbReference type="GO" id="GO:0008483">
    <property type="term" value="F:transaminase activity"/>
    <property type="evidence" value="ECO:0007669"/>
    <property type="project" value="UniProtKB-KW"/>
</dbReference>
<evidence type="ECO:0000256" key="12">
    <source>
        <dbReference type="RuleBase" id="RU004504"/>
    </source>
</evidence>
<dbReference type="PROSITE" id="PS00595">
    <property type="entry name" value="AA_TRANSFER_CLASS_5"/>
    <property type="match status" value="1"/>
</dbReference>
<keyword evidence="6" id="KW-0001">2Fe-2S</keyword>
<dbReference type="PANTHER" id="PTHR11601:SF34">
    <property type="entry name" value="CYSTEINE DESULFURASE"/>
    <property type="match status" value="1"/>
</dbReference>
<dbReference type="STRING" id="1244531.CIG2463D_1788"/>
<dbReference type="InterPro" id="IPR015421">
    <property type="entry name" value="PyrdxlP-dep_Trfase_major"/>
</dbReference>
<dbReference type="EC" id="2.8.1.7" evidence="4"/>
<dbReference type="Proteomes" id="UP000028486">
    <property type="component" value="Chromosome"/>
</dbReference>
<sequence length="396" mass="43127">MKVYLDNNATTMIDPEAYELMLPFLSDKFGNPNSLHSYGSETHPALRTAMDQLYACINAKDSDDIIVTSCATESNNWVLKGIYIDKILKGDKKRIVTTTVEHPAIGATCTFLESIGVEVTRIDVNEEGVITGDDLRRVMSDDVALVSVMWANNETGMIFPIKELASIAHEFGALFHTDAVQAMGKISVNVRDADVDFLSFSAHKFHGPKGVGGLYIKDSMPLTSLLHGGEHMGGRRSGTLNVAGIVAMGKALENATKFIKYEESHVRRLRDKLEDALLALPEVTVVGQKEHRVPNTILASIKGVEGEAMLWDLNQAGIAASTGSACASEDLESNPIMEAIGADSELAHTALRLSLSRFNTEVEIDYAIEKIKNAVTRLRAISSSYAYAPDWHKSGL</sequence>
<evidence type="ECO:0000256" key="9">
    <source>
        <dbReference type="ARBA" id="ARBA00023004"/>
    </source>
</evidence>
<dbReference type="PANTHER" id="PTHR11601">
    <property type="entry name" value="CYSTEINE DESULFURYLASE FAMILY MEMBER"/>
    <property type="match status" value="1"/>
</dbReference>
<evidence type="ECO:0000313" key="15">
    <source>
        <dbReference type="Proteomes" id="UP000028486"/>
    </source>
</evidence>
<comment type="catalytic activity">
    <reaction evidence="11">
        <text>(sulfur carrier)-H + L-cysteine = (sulfur carrier)-SH + L-alanine</text>
        <dbReference type="Rhea" id="RHEA:43892"/>
        <dbReference type="Rhea" id="RHEA-COMP:14737"/>
        <dbReference type="Rhea" id="RHEA-COMP:14739"/>
        <dbReference type="ChEBI" id="CHEBI:29917"/>
        <dbReference type="ChEBI" id="CHEBI:35235"/>
        <dbReference type="ChEBI" id="CHEBI:57972"/>
        <dbReference type="ChEBI" id="CHEBI:64428"/>
        <dbReference type="EC" id="2.8.1.7"/>
    </reaction>
</comment>
<dbReference type="InterPro" id="IPR017773">
    <property type="entry name" value="Cys_deSase_NifS_proteobacteria"/>
</dbReference>
<dbReference type="eggNOG" id="COG1104">
    <property type="taxonomic scope" value="Bacteria"/>
</dbReference>
<comment type="function">
    <text evidence="2">Catalyzes the removal of elemental sulfur atoms from cysteine to produce alanine. Seems to participate in the biosynthesis of the nitrogenase metalloclusters by providing the inorganic sulfur required for the Fe-S core formation.</text>
</comment>
<keyword evidence="9" id="KW-0408">Iron</keyword>
<organism evidence="14 15">
    <name type="scientific">Campylobacter iguaniorum</name>
    <dbReference type="NCBI Taxonomy" id="1244531"/>
    <lineage>
        <taxon>Bacteria</taxon>
        <taxon>Pseudomonadati</taxon>
        <taxon>Campylobacterota</taxon>
        <taxon>Epsilonproteobacteria</taxon>
        <taxon>Campylobacterales</taxon>
        <taxon>Campylobacteraceae</taxon>
        <taxon>Campylobacter</taxon>
    </lineage>
</organism>
<name>A0A076FCQ9_9BACT</name>
<evidence type="ECO:0000256" key="4">
    <source>
        <dbReference type="ARBA" id="ARBA00012239"/>
    </source>
</evidence>
<evidence type="ECO:0000259" key="13">
    <source>
        <dbReference type="Pfam" id="PF00266"/>
    </source>
</evidence>
<dbReference type="Pfam" id="PF00266">
    <property type="entry name" value="Aminotran_5"/>
    <property type="match status" value="1"/>
</dbReference>
<dbReference type="GO" id="GO:0046872">
    <property type="term" value="F:metal ion binding"/>
    <property type="evidence" value="ECO:0007669"/>
    <property type="project" value="UniProtKB-KW"/>
</dbReference>
<comment type="cofactor">
    <cofactor evidence="1 12">
        <name>pyridoxal 5'-phosphate</name>
        <dbReference type="ChEBI" id="CHEBI:597326"/>
    </cofactor>
</comment>
<dbReference type="Gene3D" id="1.10.260.50">
    <property type="match status" value="1"/>
</dbReference>